<proteinExistence type="inferred from homology"/>
<dbReference type="AlphaFoldDB" id="L8H7S8"/>
<dbReference type="InterPro" id="IPR027482">
    <property type="entry name" value="Sec1-like_dom2"/>
</dbReference>
<sequence>MKGRIALIIDPKVSGPLSLVVEFSTLQTYGVEKIFLLQQSVSSLQTDCDHIVYLTKPSMAWMKTIAEHVQMYQKLEAVTAAAPPGPPGSAATPNAPKHFSIVFIPHRYVVCDRILEEEVSSVARGVWGLVDIHEFPLHLVPFENDVLSMEVEHSFRDLFLDGDTSLLYYAAKSLMKFQQMFGHIPNIKGRGKHAQTVADMLLRFTQEVLLTPPWHLMTRVDEAASRKRRELRQGGTPEEPQPQYISALILLDRTVDPLTPMCTPLTYEGLVDEVFGIKNSKIDVDEVIVNPAKDKDKPPERAAAGPKSVKIPLNSSDRLFAEIRDINFSALGPLLHTKAKAIDKNYSERDKAKSLQEIKKFVAKLGVLQQEHRSLQIHTNIAERILQITKENDFRKRLEFEHRLLSGVDSGDTRYLEDCISRAEPIGKILRLLCLLSYTTGGIKPKQYDSFRREFLQTYGYNHIGTLSNLEQLGLIKKYDGSPPFASIKKTMRLIVTDVDEKDPKDIAYVYSGYAPLSVRLIEAAVKGEWQLKELRKLKGMHS</sequence>
<protein>
    <submittedName>
        <fullName evidence="2">Vacuolar protein sorting 33</fullName>
    </submittedName>
</protein>
<dbReference type="InterPro" id="IPR043127">
    <property type="entry name" value="Sec-1-like_dom3a"/>
</dbReference>
<evidence type="ECO:0000256" key="1">
    <source>
        <dbReference type="ARBA" id="ARBA00009884"/>
    </source>
</evidence>
<dbReference type="GeneID" id="14922186"/>
<dbReference type="Pfam" id="PF00995">
    <property type="entry name" value="Sec1"/>
    <property type="match status" value="1"/>
</dbReference>
<dbReference type="STRING" id="1257118.L8H7S8"/>
<dbReference type="InterPro" id="IPR001619">
    <property type="entry name" value="Sec1-like"/>
</dbReference>
<keyword evidence="3" id="KW-1185">Reference proteome</keyword>
<dbReference type="InterPro" id="IPR043154">
    <property type="entry name" value="Sec-1-like_dom1"/>
</dbReference>
<dbReference type="Proteomes" id="UP000011083">
    <property type="component" value="Unassembled WGS sequence"/>
</dbReference>
<dbReference type="SUPFAM" id="SSF56815">
    <property type="entry name" value="Sec1/munc18-like (SM) proteins"/>
    <property type="match status" value="1"/>
</dbReference>
<dbReference type="InterPro" id="IPR043155">
    <property type="entry name" value="VPS33_dom3b"/>
</dbReference>
<dbReference type="Gene3D" id="3.40.50.2060">
    <property type="match status" value="1"/>
</dbReference>
<gene>
    <name evidence="2" type="ORF">ACA1_181980</name>
</gene>
<organism evidence="2 3">
    <name type="scientific">Acanthamoeba castellanii (strain ATCC 30010 / Neff)</name>
    <dbReference type="NCBI Taxonomy" id="1257118"/>
    <lineage>
        <taxon>Eukaryota</taxon>
        <taxon>Amoebozoa</taxon>
        <taxon>Discosea</taxon>
        <taxon>Longamoebia</taxon>
        <taxon>Centramoebida</taxon>
        <taxon>Acanthamoebidae</taxon>
        <taxon>Acanthamoeba</taxon>
    </lineage>
</organism>
<dbReference type="OrthoDB" id="10262287at2759"/>
<dbReference type="EMBL" id="KB007904">
    <property type="protein sequence ID" value="ELR21297.1"/>
    <property type="molecule type" value="Genomic_DNA"/>
</dbReference>
<dbReference type="RefSeq" id="XP_004345841.1">
    <property type="nucleotide sequence ID" value="XM_004345791.1"/>
</dbReference>
<dbReference type="KEGG" id="acan:ACA1_181980"/>
<name>L8H7S8_ACACF</name>
<evidence type="ECO:0000313" key="2">
    <source>
        <dbReference type="EMBL" id="ELR21297.1"/>
    </source>
</evidence>
<dbReference type="OMA" id="EFHIFFV"/>
<dbReference type="VEuPathDB" id="AmoebaDB:ACA1_181980"/>
<dbReference type="Gene3D" id="3.90.830.10">
    <property type="entry name" value="Syntaxin Binding Protein 1, Chain A, domain 2"/>
    <property type="match status" value="1"/>
</dbReference>
<dbReference type="Gene3D" id="3.40.50.1910">
    <property type="match status" value="1"/>
</dbReference>
<dbReference type="GO" id="GO:0016192">
    <property type="term" value="P:vesicle-mediated transport"/>
    <property type="evidence" value="ECO:0007669"/>
    <property type="project" value="InterPro"/>
</dbReference>
<comment type="similarity">
    <text evidence="1">Belongs to the STXBP/unc-18/SEC1 family.</text>
</comment>
<evidence type="ECO:0000313" key="3">
    <source>
        <dbReference type="Proteomes" id="UP000011083"/>
    </source>
</evidence>
<accession>L8H7S8</accession>
<dbReference type="PANTHER" id="PTHR11679">
    <property type="entry name" value="VESICLE PROTEIN SORTING-ASSOCIATED"/>
    <property type="match status" value="1"/>
</dbReference>
<dbReference type="Gene3D" id="1.25.40.850">
    <property type="match status" value="1"/>
</dbReference>
<reference evidence="2 3" key="1">
    <citation type="journal article" date="2013" name="Genome Biol.">
        <title>Genome of Acanthamoeba castellanii highlights extensive lateral gene transfer and early evolution of tyrosine kinase signaling.</title>
        <authorList>
            <person name="Clarke M."/>
            <person name="Lohan A.J."/>
            <person name="Liu B."/>
            <person name="Lagkouvardos I."/>
            <person name="Roy S."/>
            <person name="Zafar N."/>
            <person name="Bertelli C."/>
            <person name="Schilde C."/>
            <person name="Kianianmomeni A."/>
            <person name="Burglin T.R."/>
            <person name="Frech C."/>
            <person name="Turcotte B."/>
            <person name="Kopec K.O."/>
            <person name="Synnott J.M."/>
            <person name="Choo C."/>
            <person name="Paponov I."/>
            <person name="Finkler A."/>
            <person name="Soon Heng Tan C."/>
            <person name="Hutchins A.P."/>
            <person name="Weinmeier T."/>
            <person name="Rattei T."/>
            <person name="Chu J.S."/>
            <person name="Gimenez G."/>
            <person name="Irimia M."/>
            <person name="Rigden D.J."/>
            <person name="Fitzpatrick D.A."/>
            <person name="Lorenzo-Morales J."/>
            <person name="Bateman A."/>
            <person name="Chiu C.H."/>
            <person name="Tang P."/>
            <person name="Hegemann P."/>
            <person name="Fromm H."/>
            <person name="Raoult D."/>
            <person name="Greub G."/>
            <person name="Miranda-Saavedra D."/>
            <person name="Chen N."/>
            <person name="Nash P."/>
            <person name="Ginger M.L."/>
            <person name="Horn M."/>
            <person name="Schaap P."/>
            <person name="Caler L."/>
            <person name="Loftus B."/>
        </authorList>
    </citation>
    <scope>NUCLEOTIDE SEQUENCE [LARGE SCALE GENOMIC DNA]</scope>
    <source>
        <strain evidence="2 3">Neff</strain>
    </source>
</reference>
<dbReference type="InterPro" id="IPR036045">
    <property type="entry name" value="Sec1-like_sf"/>
</dbReference>